<keyword evidence="10" id="KW-1185">Reference proteome</keyword>
<comment type="similarity">
    <text evidence="1">Belongs to the TRIM/RBCC family.</text>
</comment>
<feature type="domain" description="RING-type" evidence="7">
    <location>
        <begin position="14"/>
        <end position="57"/>
    </location>
</feature>
<feature type="region of interest" description="Disordered" evidence="6">
    <location>
        <begin position="299"/>
        <end position="344"/>
    </location>
</feature>
<reference evidence="9" key="3">
    <citation type="submission" date="2025-09" db="UniProtKB">
        <authorList>
            <consortium name="Ensembl"/>
        </authorList>
    </citation>
    <scope>IDENTIFICATION</scope>
    <source>
        <strain evidence="9">Hereford</strain>
    </source>
</reference>
<dbReference type="InterPro" id="IPR013083">
    <property type="entry name" value="Znf_RING/FYVE/PHD"/>
</dbReference>
<feature type="region of interest" description="Disordered" evidence="6">
    <location>
        <begin position="196"/>
        <end position="226"/>
    </location>
</feature>
<dbReference type="GO" id="GO:0008270">
    <property type="term" value="F:zinc ion binding"/>
    <property type="evidence" value="ECO:0007669"/>
    <property type="project" value="UniProtKB-KW"/>
</dbReference>
<evidence type="ECO:0000313" key="10">
    <source>
        <dbReference type="Proteomes" id="UP000009136"/>
    </source>
</evidence>
<reference evidence="9" key="2">
    <citation type="submission" date="2025-08" db="UniProtKB">
        <authorList>
            <consortium name="Ensembl"/>
        </authorList>
    </citation>
    <scope>IDENTIFICATION</scope>
    <source>
        <strain evidence="9">Hereford</strain>
    </source>
</reference>
<evidence type="ECO:0000256" key="5">
    <source>
        <dbReference type="PROSITE-ProRule" id="PRU00024"/>
    </source>
</evidence>
<sequence length="344" mass="38524">MGSLREDRQEEGICPICQECLKEAVRTDCGHLFCRACLAQHLEKASASGVRSCPLCRKPCSEGVLGAGYTCDSPQKKAYWFCEESRRLLCMECRVTPEHKSHCELPIENAISHYKERTLRDSNSVTTNSAVAYTVSENLSEEFSGIFTQKRDHRIIEKRLNRRIRRRRQLRIQEEILQEMQFQADHGTHRLEAELEQQPQTRRQLDAPAQQRPDQRRDVSAELSRSPGISRALLQFSSLVTDPEGMAKKLDTSLLKDAGDLLNRSAPEQLEAIYPNLEERINESLVQPSSAALTCSSLGHLISDSPHPPGSPSPNLSSLPLGLPDGPSDLPSPEHDLHSSSPEL</sequence>
<feature type="compositionally biased region" description="Low complexity" evidence="6">
    <location>
        <begin position="313"/>
        <end position="331"/>
    </location>
</feature>
<dbReference type="SUPFAM" id="SSF57845">
    <property type="entry name" value="B-box zinc-binding domain"/>
    <property type="match status" value="1"/>
</dbReference>
<evidence type="ECO:0000256" key="1">
    <source>
        <dbReference type="ARBA" id="ARBA00008518"/>
    </source>
</evidence>
<dbReference type="GeneTree" id="ENSGT00710000106875"/>
<reference evidence="9" key="1">
    <citation type="submission" date="2018-03" db="EMBL/GenBank/DDBJ databases">
        <title>ARS-UCD1.2.</title>
        <authorList>
            <person name="Rosen B.D."/>
            <person name="Bickhart D.M."/>
            <person name="Koren S."/>
            <person name="Schnabel R.D."/>
            <person name="Hall R."/>
            <person name="Zimin A."/>
            <person name="Dreischer C."/>
            <person name="Schultheiss S."/>
            <person name="Schroeder S.G."/>
            <person name="Elsik C.G."/>
            <person name="Couldrey C."/>
            <person name="Liu G.E."/>
            <person name="Van Tassell C.P."/>
            <person name="Phillippy A.M."/>
            <person name="Smith T.P.L."/>
            <person name="Medrano J.F."/>
        </authorList>
    </citation>
    <scope>NUCLEOTIDE SEQUENCE [LARGE SCALE GENOMIC DNA]</scope>
    <source>
        <strain evidence="9">Hereford</strain>
    </source>
</reference>
<evidence type="ECO:0000313" key="9">
    <source>
        <dbReference type="Ensembl" id="ENSBTAP00000086680.1"/>
    </source>
</evidence>
<dbReference type="Proteomes" id="UP000009136">
    <property type="component" value="Chromosome 23"/>
</dbReference>
<evidence type="ECO:0000256" key="4">
    <source>
        <dbReference type="ARBA" id="ARBA00022833"/>
    </source>
</evidence>
<organism evidence="9 10">
    <name type="scientific">Bos taurus</name>
    <name type="common">Bovine</name>
    <dbReference type="NCBI Taxonomy" id="9913"/>
    <lineage>
        <taxon>Eukaryota</taxon>
        <taxon>Metazoa</taxon>
        <taxon>Chordata</taxon>
        <taxon>Craniata</taxon>
        <taxon>Vertebrata</taxon>
        <taxon>Euteleostomi</taxon>
        <taxon>Mammalia</taxon>
        <taxon>Eutheria</taxon>
        <taxon>Laurasiatheria</taxon>
        <taxon>Artiodactyla</taxon>
        <taxon>Ruminantia</taxon>
        <taxon>Pecora</taxon>
        <taxon>Bovidae</taxon>
        <taxon>Bovinae</taxon>
        <taxon>Bos</taxon>
    </lineage>
</organism>
<dbReference type="Gene3D" id="3.30.40.10">
    <property type="entry name" value="Zinc/RING finger domain, C3HC4 (zinc finger)"/>
    <property type="match status" value="1"/>
</dbReference>
<dbReference type="Ensembl" id="ENSBTAT00000118943.1">
    <property type="protein sequence ID" value="ENSBTAP00000086680.1"/>
    <property type="gene ID" value="ENSBTAG00000037381.5"/>
</dbReference>
<dbReference type="InterPro" id="IPR017907">
    <property type="entry name" value="Znf_RING_CS"/>
</dbReference>
<dbReference type="SMART" id="SM00184">
    <property type="entry name" value="RING"/>
    <property type="match status" value="1"/>
</dbReference>
<name>A0AAA9SU86_BOVIN</name>
<evidence type="ECO:0000259" key="8">
    <source>
        <dbReference type="PROSITE" id="PS50119"/>
    </source>
</evidence>
<dbReference type="CDD" id="cd16583">
    <property type="entry name" value="RING-HC_TRIM40-C-V"/>
    <property type="match status" value="1"/>
</dbReference>
<dbReference type="InterPro" id="IPR018957">
    <property type="entry name" value="Znf_C3HC4_RING-type"/>
</dbReference>
<dbReference type="AlphaFoldDB" id="A0AAA9SU86"/>
<evidence type="ECO:0000256" key="3">
    <source>
        <dbReference type="ARBA" id="ARBA00022771"/>
    </source>
</evidence>
<keyword evidence="2" id="KW-0479">Metal-binding</keyword>
<evidence type="ECO:0000259" key="7">
    <source>
        <dbReference type="PROSITE" id="PS50089"/>
    </source>
</evidence>
<dbReference type="InterPro" id="IPR050143">
    <property type="entry name" value="TRIM/RBCC"/>
</dbReference>
<dbReference type="InterPro" id="IPR001841">
    <property type="entry name" value="Znf_RING"/>
</dbReference>
<dbReference type="Gene3D" id="3.30.160.60">
    <property type="entry name" value="Classic Zinc Finger"/>
    <property type="match status" value="1"/>
</dbReference>
<dbReference type="InterPro" id="IPR000315">
    <property type="entry name" value="Znf_B-box"/>
</dbReference>
<evidence type="ECO:0000256" key="2">
    <source>
        <dbReference type="ARBA" id="ARBA00022723"/>
    </source>
</evidence>
<feature type="domain" description="B box-type" evidence="8">
    <location>
        <begin position="71"/>
        <end position="107"/>
    </location>
</feature>
<proteinExistence type="inferred from homology"/>
<dbReference type="PROSITE" id="PS00518">
    <property type="entry name" value="ZF_RING_1"/>
    <property type="match status" value="1"/>
</dbReference>
<keyword evidence="3 5" id="KW-0863">Zinc-finger</keyword>
<evidence type="ECO:0000256" key="6">
    <source>
        <dbReference type="SAM" id="MobiDB-lite"/>
    </source>
</evidence>
<protein>
    <submittedName>
        <fullName evidence="9">Tripartite motif containing 40</fullName>
    </submittedName>
</protein>
<dbReference type="PROSITE" id="PS50119">
    <property type="entry name" value="ZF_BBOX"/>
    <property type="match status" value="1"/>
</dbReference>
<dbReference type="PANTHER" id="PTHR24103">
    <property type="entry name" value="E3 UBIQUITIN-PROTEIN LIGASE TRIM"/>
    <property type="match status" value="1"/>
</dbReference>
<keyword evidence="4" id="KW-0862">Zinc</keyword>
<dbReference type="SUPFAM" id="SSF57850">
    <property type="entry name" value="RING/U-box"/>
    <property type="match status" value="1"/>
</dbReference>
<accession>A0AAA9SU86</accession>
<dbReference type="Pfam" id="PF00097">
    <property type="entry name" value="zf-C3HC4"/>
    <property type="match status" value="1"/>
</dbReference>
<dbReference type="PROSITE" id="PS50089">
    <property type="entry name" value="ZF_RING_2"/>
    <property type="match status" value="1"/>
</dbReference>